<keyword evidence="1" id="KW-1133">Transmembrane helix</keyword>
<reference evidence="2" key="1">
    <citation type="submission" date="2016-10" db="EMBL/GenBank/DDBJ databases">
        <title>Sequence of Gallionella enrichment culture.</title>
        <authorList>
            <person name="Poehlein A."/>
            <person name="Muehling M."/>
            <person name="Daniel R."/>
        </authorList>
    </citation>
    <scope>NUCLEOTIDE SEQUENCE</scope>
</reference>
<gene>
    <name evidence="2" type="ORF">GALL_518620</name>
</gene>
<keyword evidence="1" id="KW-0812">Transmembrane</keyword>
<organism evidence="2">
    <name type="scientific">mine drainage metagenome</name>
    <dbReference type="NCBI Taxonomy" id="410659"/>
    <lineage>
        <taxon>unclassified sequences</taxon>
        <taxon>metagenomes</taxon>
        <taxon>ecological metagenomes</taxon>
    </lineage>
</organism>
<dbReference type="InterPro" id="IPR047784">
    <property type="entry name" value="TrgA"/>
</dbReference>
<evidence type="ECO:0000313" key="2">
    <source>
        <dbReference type="EMBL" id="OIQ66566.1"/>
    </source>
</evidence>
<accession>A0A1J5P5T6</accession>
<keyword evidence="1" id="KW-0472">Membrane</keyword>
<sequence>MGPLVGDGYGVAIGSGIRTSVTAVFFALVIFAGDKMVRLSMEHRYKGPIEALQAMVAIAGDYAIAMLRADLLVILLVGGSLGGILAEWSSRQWR</sequence>
<protein>
    <submittedName>
        <fullName evidence="2">Uncharacterized protein</fullName>
    </submittedName>
</protein>
<dbReference type="EMBL" id="MLJW01006508">
    <property type="protein sequence ID" value="OIQ66566.1"/>
    <property type="molecule type" value="Genomic_DNA"/>
</dbReference>
<feature type="transmembrane region" description="Helical" evidence="1">
    <location>
        <begin position="71"/>
        <end position="88"/>
    </location>
</feature>
<name>A0A1J5P5T6_9ZZZZ</name>
<comment type="caution">
    <text evidence="2">The sequence shown here is derived from an EMBL/GenBank/DDBJ whole genome shotgun (WGS) entry which is preliminary data.</text>
</comment>
<evidence type="ECO:0000256" key="1">
    <source>
        <dbReference type="SAM" id="Phobius"/>
    </source>
</evidence>
<feature type="transmembrane region" description="Helical" evidence="1">
    <location>
        <begin position="12"/>
        <end position="33"/>
    </location>
</feature>
<proteinExistence type="predicted"/>
<dbReference type="NCBIfam" id="NF033773">
    <property type="entry name" value="tellur_TrgA"/>
    <property type="match status" value="1"/>
</dbReference>
<dbReference type="AlphaFoldDB" id="A0A1J5P5T6"/>